<dbReference type="RefSeq" id="XP_025373932.1">
    <property type="nucleotide sequence ID" value="XM_025524538.1"/>
</dbReference>
<accession>A0A316YD09</accession>
<dbReference type="InterPro" id="IPR012941">
    <property type="entry name" value="Phe_hydrox_C_dim_dom"/>
</dbReference>
<dbReference type="PANTHER" id="PTHR43004:SF19">
    <property type="entry name" value="BINDING MONOOXYGENASE, PUTATIVE (JCVI)-RELATED"/>
    <property type="match status" value="1"/>
</dbReference>
<feature type="domain" description="FAD-binding" evidence="6">
    <location>
        <begin position="3"/>
        <end position="378"/>
    </location>
</feature>
<keyword evidence="4" id="KW-0274">FAD</keyword>
<protein>
    <submittedName>
        <fullName evidence="8">Phenol 2-monooxygenase</fullName>
    </submittedName>
</protein>
<dbReference type="STRING" id="215250.A0A316YD09"/>
<dbReference type="InterPro" id="IPR036188">
    <property type="entry name" value="FAD/NAD-bd_sf"/>
</dbReference>
<dbReference type="Proteomes" id="UP000245768">
    <property type="component" value="Unassembled WGS sequence"/>
</dbReference>
<evidence type="ECO:0000256" key="5">
    <source>
        <dbReference type="ARBA" id="ARBA00023002"/>
    </source>
</evidence>
<dbReference type="CDD" id="cd02979">
    <property type="entry name" value="PHOX_C"/>
    <property type="match status" value="1"/>
</dbReference>
<dbReference type="Pfam" id="PF07976">
    <property type="entry name" value="Phe_hydrox_dim"/>
    <property type="match status" value="1"/>
</dbReference>
<dbReference type="PANTHER" id="PTHR43004">
    <property type="entry name" value="TRK SYSTEM POTASSIUM UPTAKE PROTEIN"/>
    <property type="match status" value="1"/>
</dbReference>
<dbReference type="SUPFAM" id="SSF52833">
    <property type="entry name" value="Thioredoxin-like"/>
    <property type="match status" value="1"/>
</dbReference>
<dbReference type="Pfam" id="PF01494">
    <property type="entry name" value="FAD_binding_3"/>
    <property type="match status" value="1"/>
</dbReference>
<dbReference type="GO" id="GO:0071949">
    <property type="term" value="F:FAD binding"/>
    <property type="evidence" value="ECO:0007669"/>
    <property type="project" value="InterPro"/>
</dbReference>
<dbReference type="Gene3D" id="3.30.9.10">
    <property type="entry name" value="D-Amino Acid Oxidase, subunit A, domain 2"/>
    <property type="match status" value="1"/>
</dbReference>
<dbReference type="InterPro" id="IPR036249">
    <property type="entry name" value="Thioredoxin-like_sf"/>
</dbReference>
<dbReference type="Gene3D" id="3.40.30.20">
    <property type="match status" value="1"/>
</dbReference>
<reference evidence="8 9" key="1">
    <citation type="journal article" date="2018" name="Mol. Biol. Evol.">
        <title>Broad Genomic Sampling Reveals a Smut Pathogenic Ancestry of the Fungal Clade Ustilaginomycotina.</title>
        <authorList>
            <person name="Kijpornyongpan T."/>
            <person name="Mondo S.J."/>
            <person name="Barry K."/>
            <person name="Sandor L."/>
            <person name="Lee J."/>
            <person name="Lipzen A."/>
            <person name="Pangilinan J."/>
            <person name="LaButti K."/>
            <person name="Hainaut M."/>
            <person name="Henrissat B."/>
            <person name="Grigoriev I.V."/>
            <person name="Spatafora J.W."/>
            <person name="Aime M.C."/>
        </authorList>
    </citation>
    <scope>NUCLEOTIDE SEQUENCE [LARGE SCALE GENOMIC DNA]</scope>
    <source>
        <strain evidence="8 9">MCA 4198</strain>
    </source>
</reference>
<evidence type="ECO:0000256" key="1">
    <source>
        <dbReference type="ARBA" id="ARBA00001974"/>
    </source>
</evidence>
<dbReference type="InterPro" id="IPR050641">
    <property type="entry name" value="RIFMO-like"/>
</dbReference>
<keyword evidence="8" id="KW-0503">Monooxygenase</keyword>
<dbReference type="GeneID" id="37046454"/>
<name>A0A316YD09_9BASI</name>
<dbReference type="Gene3D" id="3.50.50.60">
    <property type="entry name" value="FAD/NAD(P)-binding domain"/>
    <property type="match status" value="1"/>
</dbReference>
<dbReference type="InterPro" id="IPR038220">
    <property type="entry name" value="PHOX_C_sf"/>
</dbReference>
<dbReference type="PRINTS" id="PR00420">
    <property type="entry name" value="RNGMNOXGNASE"/>
</dbReference>
<dbReference type="SUPFAM" id="SSF54373">
    <property type="entry name" value="FAD-linked reductases, C-terminal domain"/>
    <property type="match status" value="1"/>
</dbReference>
<evidence type="ECO:0000256" key="3">
    <source>
        <dbReference type="ARBA" id="ARBA00022630"/>
    </source>
</evidence>
<dbReference type="InParanoid" id="A0A316YD09"/>
<dbReference type="SUPFAM" id="SSF51905">
    <property type="entry name" value="FAD/NAD(P)-binding domain"/>
    <property type="match status" value="1"/>
</dbReference>
<dbReference type="EMBL" id="KZ819642">
    <property type="protein sequence ID" value="PWN86734.1"/>
    <property type="molecule type" value="Genomic_DNA"/>
</dbReference>
<evidence type="ECO:0000256" key="4">
    <source>
        <dbReference type="ARBA" id="ARBA00022827"/>
    </source>
</evidence>
<gene>
    <name evidence="8" type="ORF">FA10DRAFT_297708</name>
</gene>
<dbReference type="InterPro" id="IPR002938">
    <property type="entry name" value="FAD-bd"/>
</dbReference>
<evidence type="ECO:0000259" key="6">
    <source>
        <dbReference type="Pfam" id="PF01494"/>
    </source>
</evidence>
<proteinExistence type="inferred from homology"/>
<comment type="cofactor">
    <cofactor evidence="1">
        <name>FAD</name>
        <dbReference type="ChEBI" id="CHEBI:57692"/>
    </cofactor>
</comment>
<evidence type="ECO:0000313" key="8">
    <source>
        <dbReference type="EMBL" id="PWN86734.1"/>
    </source>
</evidence>
<feature type="domain" description="Phenol hydroxylase-like C-terminal dimerisation" evidence="7">
    <location>
        <begin position="412"/>
        <end position="604"/>
    </location>
</feature>
<keyword evidence="5" id="KW-0560">Oxidoreductase</keyword>
<keyword evidence="3" id="KW-0285">Flavoprotein</keyword>
<keyword evidence="9" id="KW-1185">Reference proteome</keyword>
<dbReference type="OrthoDB" id="1716816at2759"/>
<evidence type="ECO:0000313" key="9">
    <source>
        <dbReference type="Proteomes" id="UP000245768"/>
    </source>
</evidence>
<dbReference type="GO" id="GO:0016709">
    <property type="term" value="F:oxidoreductase activity, acting on paired donors, with incorporation or reduction of molecular oxygen, NAD(P)H as one donor, and incorporation of one atom of oxygen"/>
    <property type="evidence" value="ECO:0007669"/>
    <property type="project" value="UniProtKB-ARBA"/>
</dbReference>
<evidence type="ECO:0000256" key="2">
    <source>
        <dbReference type="ARBA" id="ARBA00007801"/>
    </source>
</evidence>
<sequence>MCTDVAIVGSGPAGLVLAAQLAKFANLKVMIFEERDGKLEMGQADGIQCRSVEMFQAFGFAEEVLREAYWVNEATFWTPSSSNEANIARMRRVRDTEAELSEFPHVILSQARIHDFLLHVAASGPGALQPIYSHKFLGYEESEDSDYPLKVSLHGPKHDQVFCKYLVGSDGARSAVRKSMGLSLQGESAHVAWGVMDFLPDTNFPDIRLKSAIRSAEHGSVLIIPREGESLVRFYIEMATLKDDERAVTSGFLILHSQADRAFTSAELIERAKKILSPYTLDVKVVYWWSIYEVGQRLCPQFDNVNIHRGERTPSVFLMGDACHTHSPKAGQGMNVSMQDAFNLGWKLAAVLLGRSSSSLLASYSAERYAVAKALIDFDREFAKVFSSKAATSPAIQLFVKGGRFTAGVATNYDPRLLAPRNASDTTLASGFPIGDRFHSAQVLRVADAKPVHLGHTMPADGRWRLVVFAGAWEADDQKLALRKFCKALERICSRFTPRHLPIDSVVDFRFVFSSHRETLHDEQLPDIMTPRTAAGLALKDYTKLFTDDASYNHGHGRMYEKRRVDPKRGAVIVVRPDQYVLSVLHVEETAKLESLLEEVLLPQF</sequence>
<evidence type="ECO:0000259" key="7">
    <source>
        <dbReference type="Pfam" id="PF07976"/>
    </source>
</evidence>
<dbReference type="AlphaFoldDB" id="A0A316YD09"/>
<dbReference type="NCBIfam" id="NF006144">
    <property type="entry name" value="PRK08294.1"/>
    <property type="match status" value="1"/>
</dbReference>
<organism evidence="8 9">
    <name type="scientific">Acaromyces ingoldii</name>
    <dbReference type="NCBI Taxonomy" id="215250"/>
    <lineage>
        <taxon>Eukaryota</taxon>
        <taxon>Fungi</taxon>
        <taxon>Dikarya</taxon>
        <taxon>Basidiomycota</taxon>
        <taxon>Ustilaginomycotina</taxon>
        <taxon>Exobasidiomycetes</taxon>
        <taxon>Exobasidiales</taxon>
        <taxon>Cryptobasidiaceae</taxon>
        <taxon>Acaromyces</taxon>
    </lineage>
</organism>
<comment type="similarity">
    <text evidence="2">Belongs to the PheA/TfdB FAD monooxygenase family.</text>
</comment>